<reference evidence="1" key="1">
    <citation type="submission" date="2022-01" db="EMBL/GenBank/DDBJ databases">
        <authorList>
            <person name="Braso-Vives M."/>
        </authorList>
    </citation>
    <scope>NUCLEOTIDE SEQUENCE</scope>
</reference>
<organism evidence="1 2">
    <name type="scientific">Branchiostoma lanceolatum</name>
    <name type="common">Common lancelet</name>
    <name type="synonym">Amphioxus lanceolatum</name>
    <dbReference type="NCBI Taxonomy" id="7740"/>
    <lineage>
        <taxon>Eukaryota</taxon>
        <taxon>Metazoa</taxon>
        <taxon>Chordata</taxon>
        <taxon>Cephalochordata</taxon>
        <taxon>Leptocardii</taxon>
        <taxon>Amphioxiformes</taxon>
        <taxon>Branchiostomatidae</taxon>
        <taxon>Branchiostoma</taxon>
    </lineage>
</organism>
<evidence type="ECO:0000313" key="1">
    <source>
        <dbReference type="EMBL" id="CAH1273517.1"/>
    </source>
</evidence>
<accession>A0A8K0AF09</accession>
<evidence type="ECO:0000313" key="2">
    <source>
        <dbReference type="Proteomes" id="UP000838412"/>
    </source>
</evidence>
<keyword evidence="2" id="KW-1185">Reference proteome</keyword>
<proteinExistence type="predicted"/>
<dbReference type="EMBL" id="OV696694">
    <property type="protein sequence ID" value="CAH1273517.1"/>
    <property type="molecule type" value="Genomic_DNA"/>
</dbReference>
<dbReference type="Proteomes" id="UP000838412">
    <property type="component" value="Chromosome 9"/>
</dbReference>
<protein>
    <submittedName>
        <fullName evidence="1">Hypp5145 protein</fullName>
    </submittedName>
</protein>
<dbReference type="AlphaFoldDB" id="A0A8K0AF09"/>
<name>A0A8K0AF09_BRALA</name>
<sequence>MCGLKQQRLRFLRDEGSASAHYSVVRGIKGPLRSRPRAIGPSPKVEELAGCFVCSRRGPNQHVARAGHCGSALV</sequence>
<gene>
    <name evidence="1" type="primary">Hypp5145</name>
    <name evidence="1" type="ORF">BLAG_LOCUS24833</name>
</gene>